<accession>A0ABQ5NTP0</accession>
<evidence type="ECO:0000256" key="1">
    <source>
        <dbReference type="ARBA" id="ARBA00011073"/>
    </source>
</evidence>
<dbReference type="Gene3D" id="3.40.50.200">
    <property type="entry name" value="Peptidase S8/S53 domain"/>
    <property type="match status" value="1"/>
</dbReference>
<name>A0ABQ5NTP0_9ACTN</name>
<dbReference type="PIRSF" id="PIRSF037854">
    <property type="entry name" value="Dihydropyridine_esterase"/>
    <property type="match status" value="1"/>
</dbReference>
<dbReference type="PANTHER" id="PTHR43399">
    <property type="entry name" value="SUBTILISIN-RELATED"/>
    <property type="match status" value="1"/>
</dbReference>
<protein>
    <submittedName>
        <fullName evidence="9">S8 family serine peptidase</fullName>
    </submittedName>
</protein>
<dbReference type="InterPro" id="IPR023827">
    <property type="entry name" value="Peptidase_S8_Asp-AS"/>
</dbReference>
<reference evidence="9 10" key="1">
    <citation type="submission" date="2022-10" db="EMBL/GenBank/DDBJ databases">
        <title>Draft genome sequence of Streptomyces sp. YSPA8.</title>
        <authorList>
            <person name="Moriuchi R."/>
            <person name="Dohra H."/>
            <person name="Yamamura H."/>
            <person name="Kodani S."/>
        </authorList>
    </citation>
    <scope>NUCLEOTIDE SEQUENCE [LARGE SCALE GENOMIC DNA]</scope>
    <source>
        <strain evidence="9 10">YSPA8</strain>
    </source>
</reference>
<sequence length="1120" mass="115589">MFARNRQNLGAVALTSAVAAAALVAGLTTSTSFADTPGPAATTDGLLSDAGTKARSATGLRWVTLITGDRVGIDARGKAVTIDRAKGREGIPVRAVTEKGRTFVLPYDAEQLVAEGTVDRRLFDVTGLSTAESRRAYRKGLKVIVAYEGGSGPAARKGVRDGDVEVSRTLPSLNADAVTVSERGASALWDALTRTTGARTAAVAGVGHIWLDAVRSANLDKSVAQIGAPKVWESGYDGKGVTIAVLDTGVDATHADLKNQVSGAKNFTRSPDAKDRFGHGTHVAAIAAGTGARSGGLYKGVAPGAKVLNGKVLDDSGSGMDSGIIAGMDWAVAQGADVINMSLGGWDTPEIDPLEAHVNKLSKEKGVLFAISAGNDGPLPESIGSPGSADAALTVGAVDDADRIADFSSIGPRSGDGGIKPDVTAPGVDITAASAPGSVIARAEGEKPAGYVTISGTSMAAPHAAGAAALLKQRHPGWSGQQLKAALTASAKDGGFTAFQQGSGRIAVDKAVQQTVVAEENTVSFGLQQWPHTDDRPVTKELTYRNLGDQPVTLDLTATAADPQGRPAPAGFFTLGATQVTVPAGGTASVPLTADTRLGGTNDGSYTATVVAAGGGQSVRSTASVNREIESYDLTVKYVGRDGKPGKNFSTTLYPLTDGARDAGARGTGSSTFRLPKGDYVLEARHVVNPRDTTKGFDRLVQPRLALTKNTTVTVDARTTKPVKVTVPNAKAKATGAEAGYMVETADGGLGVGHFLSSFTNFRTAQIGPKQPTGVTLEETWLSHWTADRVNEYVTAAGGPVKQLSAGYTKAFKAADFAKVSAGVGASVKGKQGATLAMSNLTWSGIQSAKPAALPLTRTLHLASTDKANSWSVGAAQFDKKGDPEAEYGTPDRNYRPGKTYRETFNTAVHSPFMDEDSGIVREGNQIWALVPLFADGRGNLGGSVYTSAKTTLHQGKTKIGETDDPLIGMEPFTVGAADAEYTLATSVRRSAAVSTVATRIDGSWTFRSKKPAVADDFTQVPLSTVRFGAQVALDSTAPAGRTVTFPVTVQGPAAGKGLKSLAVSVSYDGGKTWKKATVTKGKITVKNPAKGKAISLRGQVADKKGGKATVTVHNAYFGK</sequence>
<evidence type="ECO:0000256" key="7">
    <source>
        <dbReference type="SAM" id="SignalP"/>
    </source>
</evidence>
<evidence type="ECO:0000256" key="3">
    <source>
        <dbReference type="ARBA" id="ARBA00022801"/>
    </source>
</evidence>
<dbReference type="Pfam" id="PF00082">
    <property type="entry name" value="Peptidase_S8"/>
    <property type="match status" value="1"/>
</dbReference>
<feature type="active site" description="Charge relay system" evidence="5">
    <location>
        <position position="279"/>
    </location>
</feature>
<evidence type="ECO:0000313" key="9">
    <source>
        <dbReference type="EMBL" id="GLF93720.1"/>
    </source>
</evidence>
<dbReference type="PRINTS" id="PR00723">
    <property type="entry name" value="SUBTILISIN"/>
</dbReference>
<dbReference type="InterPro" id="IPR017297">
    <property type="entry name" value="Peptidase_S8A_DPH-A"/>
</dbReference>
<dbReference type="PROSITE" id="PS00136">
    <property type="entry name" value="SUBTILASE_ASP"/>
    <property type="match status" value="1"/>
</dbReference>
<dbReference type="InterPro" id="IPR000209">
    <property type="entry name" value="Peptidase_S8/S53_dom"/>
</dbReference>
<dbReference type="InterPro" id="IPR051048">
    <property type="entry name" value="Peptidase_S8/S53_subtilisin"/>
</dbReference>
<comment type="similarity">
    <text evidence="1 5 6">Belongs to the peptidase S8 family.</text>
</comment>
<evidence type="ECO:0000313" key="10">
    <source>
        <dbReference type="Proteomes" id="UP001291653"/>
    </source>
</evidence>
<feature type="active site" description="Charge relay system" evidence="5">
    <location>
        <position position="247"/>
    </location>
</feature>
<dbReference type="InterPro" id="IPR023828">
    <property type="entry name" value="Peptidase_S8_Ser-AS"/>
</dbReference>
<dbReference type="PROSITE" id="PS51892">
    <property type="entry name" value="SUBTILASE"/>
    <property type="match status" value="1"/>
</dbReference>
<feature type="chain" id="PRO_5046259838" evidence="7">
    <location>
        <begin position="35"/>
        <end position="1120"/>
    </location>
</feature>
<evidence type="ECO:0000256" key="4">
    <source>
        <dbReference type="ARBA" id="ARBA00022825"/>
    </source>
</evidence>
<keyword evidence="3 5" id="KW-0378">Hydrolase</keyword>
<dbReference type="SUPFAM" id="SSF52743">
    <property type="entry name" value="Subtilisin-like"/>
    <property type="match status" value="1"/>
</dbReference>
<keyword evidence="10" id="KW-1185">Reference proteome</keyword>
<keyword evidence="4 5" id="KW-0720">Serine protease</keyword>
<feature type="domain" description="Peptidase S8/S53" evidence="8">
    <location>
        <begin position="238"/>
        <end position="501"/>
    </location>
</feature>
<dbReference type="EMBL" id="BSBI01000002">
    <property type="protein sequence ID" value="GLF93720.1"/>
    <property type="molecule type" value="Genomic_DNA"/>
</dbReference>
<keyword evidence="2 5" id="KW-0645">Protease</keyword>
<comment type="caution">
    <text evidence="9">The sequence shown here is derived from an EMBL/GenBank/DDBJ whole genome shotgun (WGS) entry which is preliminary data.</text>
</comment>
<dbReference type="Proteomes" id="UP001291653">
    <property type="component" value="Unassembled WGS sequence"/>
</dbReference>
<proteinExistence type="inferred from homology"/>
<feature type="signal peptide" evidence="7">
    <location>
        <begin position="1"/>
        <end position="34"/>
    </location>
</feature>
<evidence type="ECO:0000256" key="2">
    <source>
        <dbReference type="ARBA" id="ARBA00022670"/>
    </source>
</evidence>
<evidence type="ECO:0000256" key="5">
    <source>
        <dbReference type="PROSITE-ProRule" id="PRU01240"/>
    </source>
</evidence>
<dbReference type="PROSITE" id="PS00138">
    <property type="entry name" value="SUBTILASE_SER"/>
    <property type="match status" value="1"/>
</dbReference>
<dbReference type="InterPro" id="IPR015500">
    <property type="entry name" value="Peptidase_S8_subtilisin-rel"/>
</dbReference>
<keyword evidence="7" id="KW-0732">Signal</keyword>
<dbReference type="PANTHER" id="PTHR43399:SF4">
    <property type="entry name" value="CELL WALL-ASSOCIATED PROTEASE"/>
    <property type="match status" value="1"/>
</dbReference>
<gene>
    <name evidence="9" type="ORF">SYYSPA8_05505</name>
</gene>
<feature type="active site" description="Charge relay system" evidence="5">
    <location>
        <position position="458"/>
    </location>
</feature>
<organism evidence="9 10">
    <name type="scientific">Streptomyces yaizuensis</name>
    <dbReference type="NCBI Taxonomy" id="2989713"/>
    <lineage>
        <taxon>Bacteria</taxon>
        <taxon>Bacillati</taxon>
        <taxon>Actinomycetota</taxon>
        <taxon>Actinomycetes</taxon>
        <taxon>Kitasatosporales</taxon>
        <taxon>Streptomycetaceae</taxon>
        <taxon>Streptomyces</taxon>
    </lineage>
</organism>
<evidence type="ECO:0000259" key="8">
    <source>
        <dbReference type="Pfam" id="PF00082"/>
    </source>
</evidence>
<evidence type="ECO:0000256" key="6">
    <source>
        <dbReference type="RuleBase" id="RU003355"/>
    </source>
</evidence>
<dbReference type="InterPro" id="IPR036852">
    <property type="entry name" value="Peptidase_S8/S53_dom_sf"/>
</dbReference>